<accession>A0ABU1IQZ0</accession>
<dbReference type="InterPro" id="IPR036633">
    <property type="entry name" value="Prn/Lys/Arg_de-COase_C_sf"/>
</dbReference>
<dbReference type="Proteomes" id="UP001185012">
    <property type="component" value="Unassembled WGS sequence"/>
</dbReference>
<protein>
    <submittedName>
        <fullName evidence="7">Arginine/lysine/ornithine decarboxylase</fullName>
    </submittedName>
</protein>
<dbReference type="EMBL" id="JAVDQG010000007">
    <property type="protein sequence ID" value="MDR6227138.1"/>
    <property type="molecule type" value="Genomic_DNA"/>
</dbReference>
<keyword evidence="5" id="KW-0456">Lyase</keyword>
<dbReference type="Gene3D" id="3.90.105.10">
    <property type="entry name" value="Molybdopterin biosynthesis moea protein, domain 2"/>
    <property type="match status" value="1"/>
</dbReference>
<keyword evidence="8" id="KW-1185">Reference proteome</keyword>
<feature type="domain" description="Orn/Lys/Arg decarboxylases family 1 pyridoxal-P attachment site" evidence="6">
    <location>
        <begin position="223"/>
        <end position="237"/>
    </location>
</feature>
<comment type="caution">
    <text evidence="7">The sequence shown here is derived from an EMBL/GenBank/DDBJ whole genome shotgun (WGS) entry which is preliminary data.</text>
</comment>
<dbReference type="RefSeq" id="WP_309867990.1">
    <property type="nucleotide sequence ID" value="NZ_JAVDQG010000007.1"/>
</dbReference>
<proteinExistence type="inferred from homology"/>
<dbReference type="InterPro" id="IPR015424">
    <property type="entry name" value="PyrdxlP-dep_Trfase"/>
</dbReference>
<reference evidence="7 8" key="1">
    <citation type="submission" date="2023-07" db="EMBL/GenBank/DDBJ databases">
        <title>Genomic Encyclopedia of Type Strains, Phase IV (KMG-IV): sequencing the most valuable type-strain genomes for metagenomic binning, comparative biology and taxonomic classification.</title>
        <authorList>
            <person name="Goeker M."/>
        </authorList>
    </citation>
    <scope>NUCLEOTIDE SEQUENCE [LARGE SCALE GENOMIC DNA]</scope>
    <source>
        <strain evidence="7 8">DSM 45903</strain>
    </source>
</reference>
<dbReference type="Pfam" id="PF03711">
    <property type="entry name" value="OKR_DC_1_C"/>
    <property type="match status" value="1"/>
</dbReference>
<comment type="similarity">
    <text evidence="2">Belongs to the Orn/Lys/Arg decarboxylase class-I family.</text>
</comment>
<dbReference type="InterPro" id="IPR008286">
    <property type="entry name" value="Prn/Lys/Arg_de-COase_C"/>
</dbReference>
<dbReference type="PANTHER" id="PTHR43277:SF4">
    <property type="entry name" value="ARGININE DECARBOXYLASE"/>
    <property type="match status" value="1"/>
</dbReference>
<name>A0ABU1IQZ0_9BACL</name>
<comment type="cofactor">
    <cofactor evidence="1">
        <name>pyridoxal 5'-phosphate</name>
        <dbReference type="ChEBI" id="CHEBI:597326"/>
    </cofactor>
</comment>
<organism evidence="7 8">
    <name type="scientific">Desmospora profundinema</name>
    <dbReference type="NCBI Taxonomy" id="1571184"/>
    <lineage>
        <taxon>Bacteria</taxon>
        <taxon>Bacillati</taxon>
        <taxon>Bacillota</taxon>
        <taxon>Bacilli</taxon>
        <taxon>Bacillales</taxon>
        <taxon>Thermoactinomycetaceae</taxon>
        <taxon>Desmospora</taxon>
    </lineage>
</organism>
<dbReference type="SUPFAM" id="SSF53383">
    <property type="entry name" value="PLP-dependent transferases"/>
    <property type="match status" value="1"/>
</dbReference>
<dbReference type="PROSITE" id="PS00703">
    <property type="entry name" value="OKR_DC_1"/>
    <property type="match status" value="1"/>
</dbReference>
<evidence type="ECO:0000313" key="7">
    <source>
        <dbReference type="EMBL" id="MDR6227138.1"/>
    </source>
</evidence>
<sequence length="480" mass="53162">MKKNGDQHRAPLWEALVQHAREGVGNYHVPGHKSGRFFDREGWSVFSSLLTIDLTEVGQLDDLHQAEGAIADAQKLAAACFGADRTFFLVGGSTAGNLALVLSTCSPGDRLIVQREAHQSVWNGCVLAGVRPVYISGGVDHEGFPRPLDPEWLREAFRRYPNAKAALITSPDYDGHVQPIQALAQVCHEWNRPLLVDEAHGAHFGIHPHLPPSALSQGADASVQSTHKLLSAMTQASMLHLKGSRVNSDKVASWLRILQSSSPSYPLMASLDLARRLMAMEGEQELGQLLERLKGLRLAIQDLDHILEMPASMKRDPLKMPLNARVKGEAVSGIRLARFLEKQHLWMELSDHRRVLAVFTPGNREKELSCLRDALQKLDRLIPSFPREPLWCFPETPQLVESKQSLDELFRRPAVSLPLVEAVGRVAKEAIVPYPPGIPVVLPGEIYTEQHLFLIQDLSRNGAKIRGLAARSPLSVFVLQ</sequence>
<evidence type="ECO:0000256" key="4">
    <source>
        <dbReference type="ARBA" id="ARBA00022898"/>
    </source>
</evidence>
<dbReference type="InterPro" id="IPR000310">
    <property type="entry name" value="Orn/Lys/Arg_deCO2ase_major_dom"/>
</dbReference>
<dbReference type="InterPro" id="IPR015421">
    <property type="entry name" value="PyrdxlP-dep_Trfase_major"/>
</dbReference>
<dbReference type="InterPro" id="IPR052357">
    <property type="entry name" value="Orn_Lys_Arg_decarboxylase-I"/>
</dbReference>
<dbReference type="PANTHER" id="PTHR43277">
    <property type="entry name" value="ARGININE DECARBOXYLASE"/>
    <property type="match status" value="1"/>
</dbReference>
<dbReference type="CDD" id="cd00615">
    <property type="entry name" value="Orn_deC_like"/>
    <property type="match status" value="1"/>
</dbReference>
<evidence type="ECO:0000259" key="6">
    <source>
        <dbReference type="PROSITE" id="PS00703"/>
    </source>
</evidence>
<keyword evidence="4" id="KW-0663">Pyridoxal phosphate</keyword>
<evidence type="ECO:0000256" key="3">
    <source>
        <dbReference type="ARBA" id="ARBA00022793"/>
    </source>
</evidence>
<gene>
    <name evidence="7" type="ORF">JOE21_003150</name>
</gene>
<evidence type="ECO:0000256" key="5">
    <source>
        <dbReference type="ARBA" id="ARBA00023239"/>
    </source>
</evidence>
<keyword evidence="3" id="KW-0210">Decarboxylase</keyword>
<dbReference type="Pfam" id="PF01276">
    <property type="entry name" value="OKR_DC_1"/>
    <property type="match status" value="1"/>
</dbReference>
<dbReference type="SUPFAM" id="SSF55904">
    <property type="entry name" value="Ornithine decarboxylase C-terminal domain"/>
    <property type="match status" value="1"/>
</dbReference>
<evidence type="ECO:0000256" key="1">
    <source>
        <dbReference type="ARBA" id="ARBA00001933"/>
    </source>
</evidence>
<evidence type="ECO:0000313" key="8">
    <source>
        <dbReference type="Proteomes" id="UP001185012"/>
    </source>
</evidence>
<evidence type="ECO:0000256" key="2">
    <source>
        <dbReference type="ARBA" id="ARBA00010671"/>
    </source>
</evidence>
<dbReference type="Gene3D" id="3.40.640.10">
    <property type="entry name" value="Type I PLP-dependent aspartate aminotransferase-like (Major domain)"/>
    <property type="match status" value="1"/>
</dbReference>